<dbReference type="CDD" id="cd13123">
    <property type="entry name" value="MATE_MurJ_like"/>
    <property type="match status" value="1"/>
</dbReference>
<keyword evidence="5 8" id="KW-0573">Peptidoglycan synthesis</keyword>
<feature type="transmembrane region" description="Helical" evidence="9">
    <location>
        <begin position="155"/>
        <end position="175"/>
    </location>
</feature>
<feature type="transmembrane region" description="Helical" evidence="9">
    <location>
        <begin position="307"/>
        <end position="331"/>
    </location>
</feature>
<evidence type="ECO:0000256" key="2">
    <source>
        <dbReference type="ARBA" id="ARBA00022475"/>
    </source>
</evidence>
<feature type="transmembrane region" description="Helical" evidence="9">
    <location>
        <begin position="122"/>
        <end position="143"/>
    </location>
</feature>
<feature type="transmembrane region" description="Helical" evidence="9">
    <location>
        <begin position="474"/>
        <end position="492"/>
    </location>
</feature>
<evidence type="ECO:0000256" key="5">
    <source>
        <dbReference type="ARBA" id="ARBA00022984"/>
    </source>
</evidence>
<dbReference type="Pfam" id="PF03023">
    <property type="entry name" value="MurJ"/>
    <property type="match status" value="1"/>
</dbReference>
<dbReference type="PANTHER" id="PTHR47019:SF1">
    <property type="entry name" value="LIPID II FLIPPASE MURJ"/>
    <property type="match status" value="1"/>
</dbReference>
<keyword evidence="11" id="KW-1185">Reference proteome</keyword>
<dbReference type="PRINTS" id="PR01806">
    <property type="entry name" value="VIRFACTRMVIN"/>
</dbReference>
<evidence type="ECO:0000256" key="1">
    <source>
        <dbReference type="ARBA" id="ARBA00004651"/>
    </source>
</evidence>
<keyword evidence="2 8" id="KW-1003">Cell membrane</keyword>
<comment type="function">
    <text evidence="8">Involved in peptidoglycan biosynthesis. Transports lipid-linked peptidoglycan precursors from the inner to the outer leaflet of the cytoplasmic membrane.</text>
</comment>
<feature type="transmembrane region" description="Helical" evidence="9">
    <location>
        <begin position="404"/>
        <end position="422"/>
    </location>
</feature>
<evidence type="ECO:0000256" key="9">
    <source>
        <dbReference type="SAM" id="Phobius"/>
    </source>
</evidence>
<accession>A0ABS2P854</accession>
<keyword evidence="8" id="KW-0813">Transport</keyword>
<name>A0ABS2P854_9BACL</name>
<feature type="transmembrane region" description="Helical" evidence="9">
    <location>
        <begin position="343"/>
        <end position="364"/>
    </location>
</feature>
<dbReference type="NCBIfam" id="TIGR01695">
    <property type="entry name" value="murJ_mviN"/>
    <property type="match status" value="1"/>
</dbReference>
<feature type="transmembrane region" description="Helical" evidence="9">
    <location>
        <begin position="181"/>
        <end position="204"/>
    </location>
</feature>
<feature type="transmembrane region" description="Helical" evidence="9">
    <location>
        <begin position="82"/>
        <end position="102"/>
    </location>
</feature>
<dbReference type="EMBL" id="JAFBEC010000001">
    <property type="protein sequence ID" value="MBM7631306.1"/>
    <property type="molecule type" value="Genomic_DNA"/>
</dbReference>
<keyword evidence="8" id="KW-0961">Cell wall biogenesis/degradation</keyword>
<proteinExistence type="inferred from homology"/>
<feature type="transmembrane region" description="Helical" evidence="9">
    <location>
        <begin position="442"/>
        <end position="462"/>
    </location>
</feature>
<reference evidence="10 11" key="1">
    <citation type="submission" date="2021-01" db="EMBL/GenBank/DDBJ databases">
        <title>Genomic Encyclopedia of Type Strains, Phase IV (KMG-IV): sequencing the most valuable type-strain genomes for metagenomic binning, comparative biology and taxonomic classification.</title>
        <authorList>
            <person name="Goeker M."/>
        </authorList>
    </citation>
    <scope>NUCLEOTIDE SEQUENCE [LARGE SCALE GENOMIC DNA]</scope>
    <source>
        <strain evidence="10 11">DSM 25540</strain>
    </source>
</reference>
<comment type="subcellular location">
    <subcellularLocation>
        <location evidence="1">Cell membrane</location>
        <topology evidence="1">Multi-pass membrane protein</topology>
    </subcellularLocation>
</comment>
<sequence>MKGKHIIAIIGAVTIINLVSRLIGYFREMLVAYQFGFSFQADSIATAYTIPNFLYIVLGGALTSAFVSVYSKIEDPERKKKYLRSMFGWLSLSMILLTLLFIGTSELLIPFLFQDQAETISLSVNLFMIMAPAIFFLILSMWLQGLLNVNDKFSIAALSTLIMNGAFVAIAFVFYPSLSSYAHAYGASISAFLMFAFLVAFIWYKGYFNFRPSLETTPEVWRTFRLTIPIMLGGATLQLYFLIYRIFGAHIGEGTIAALNLTSKFVQLPQTVLMLAVTAVIFPMLARKVAASEHETVAKIHGQGLKLMALVIIPVTVFIVVYAKDIIITLFEYQDFTREDTLVATPLLQIFVIGMFFHAANVYITRFYYAYERSMYPLIVSLISVLAINISLSYVLIGPMGAEGLAWAMTISAGINFILLLVGVNNVLKWQRKAPTEMKEQLVGFIKLLVMSAIIGLVLYGMNHFITMYPLVDILLGGFTFAVLFIGLLYALRFQERKDIQKLLKRKVGDDR</sequence>
<evidence type="ECO:0000256" key="6">
    <source>
        <dbReference type="ARBA" id="ARBA00022989"/>
    </source>
</evidence>
<comment type="similarity">
    <text evidence="8">Belongs to the MurJ/MviN family.</text>
</comment>
<dbReference type="PANTHER" id="PTHR47019">
    <property type="entry name" value="LIPID II FLIPPASE MURJ"/>
    <property type="match status" value="1"/>
</dbReference>
<dbReference type="PIRSF" id="PIRSF002869">
    <property type="entry name" value="MviN"/>
    <property type="match status" value="1"/>
</dbReference>
<keyword evidence="7 8" id="KW-0472">Membrane</keyword>
<feature type="transmembrane region" description="Helical" evidence="9">
    <location>
        <begin position="267"/>
        <end position="286"/>
    </location>
</feature>
<protein>
    <recommendedName>
        <fullName evidence="8">Lipid II flippase</fullName>
    </recommendedName>
</protein>
<keyword evidence="6 9" id="KW-1133">Transmembrane helix</keyword>
<feature type="transmembrane region" description="Helical" evidence="9">
    <location>
        <begin position="46"/>
        <end position="70"/>
    </location>
</feature>
<evidence type="ECO:0000256" key="3">
    <source>
        <dbReference type="ARBA" id="ARBA00022692"/>
    </source>
</evidence>
<evidence type="ECO:0000256" key="7">
    <source>
        <dbReference type="ARBA" id="ARBA00023136"/>
    </source>
</evidence>
<feature type="transmembrane region" description="Helical" evidence="9">
    <location>
        <begin position="7"/>
        <end position="26"/>
    </location>
</feature>
<dbReference type="InterPro" id="IPR051050">
    <property type="entry name" value="Lipid_II_flippase_MurJ/MviN"/>
</dbReference>
<evidence type="ECO:0000256" key="8">
    <source>
        <dbReference type="PIRNR" id="PIRNR002869"/>
    </source>
</evidence>
<organism evidence="10 11">
    <name type="scientific">Geomicrobium sediminis</name>
    <dbReference type="NCBI Taxonomy" id="1347788"/>
    <lineage>
        <taxon>Bacteria</taxon>
        <taxon>Bacillati</taxon>
        <taxon>Bacillota</taxon>
        <taxon>Bacilli</taxon>
        <taxon>Bacillales</taxon>
        <taxon>Geomicrobium</taxon>
    </lineage>
</organism>
<dbReference type="Proteomes" id="UP000741863">
    <property type="component" value="Unassembled WGS sequence"/>
</dbReference>
<keyword evidence="3 9" id="KW-0812">Transmembrane</keyword>
<feature type="transmembrane region" description="Helical" evidence="9">
    <location>
        <begin position="376"/>
        <end position="398"/>
    </location>
</feature>
<evidence type="ECO:0000313" key="10">
    <source>
        <dbReference type="EMBL" id="MBM7631306.1"/>
    </source>
</evidence>
<evidence type="ECO:0000256" key="4">
    <source>
        <dbReference type="ARBA" id="ARBA00022960"/>
    </source>
</evidence>
<evidence type="ECO:0000313" key="11">
    <source>
        <dbReference type="Proteomes" id="UP000741863"/>
    </source>
</evidence>
<dbReference type="RefSeq" id="WP_204695461.1">
    <property type="nucleotide sequence ID" value="NZ_JAFBEC010000001.1"/>
</dbReference>
<feature type="transmembrane region" description="Helical" evidence="9">
    <location>
        <begin position="224"/>
        <end position="247"/>
    </location>
</feature>
<dbReference type="InterPro" id="IPR004268">
    <property type="entry name" value="MurJ"/>
</dbReference>
<keyword evidence="4 8" id="KW-0133">Cell shape</keyword>
<gene>
    <name evidence="10" type="ORF">JOD17_000397</name>
</gene>
<comment type="caution">
    <text evidence="10">The sequence shown here is derived from an EMBL/GenBank/DDBJ whole genome shotgun (WGS) entry which is preliminary data.</text>
</comment>